<gene>
    <name evidence="1" type="ORF">CPOL0286_LOCUS9081</name>
</gene>
<accession>A0A7S4I832</accession>
<dbReference type="EMBL" id="HBKO01019911">
    <property type="protein sequence ID" value="CAE2221554.1"/>
    <property type="molecule type" value="Transcribed_RNA"/>
</dbReference>
<evidence type="ECO:0000313" key="1">
    <source>
        <dbReference type="EMBL" id="CAE2221554.1"/>
    </source>
</evidence>
<reference evidence="1" key="1">
    <citation type="submission" date="2021-01" db="EMBL/GenBank/DDBJ databases">
        <authorList>
            <person name="Corre E."/>
            <person name="Pelletier E."/>
            <person name="Niang G."/>
            <person name="Scheremetjew M."/>
            <person name="Finn R."/>
            <person name="Kale V."/>
            <person name="Holt S."/>
            <person name="Cochrane G."/>
            <person name="Meng A."/>
            <person name="Brown T."/>
            <person name="Cohen L."/>
        </authorList>
    </citation>
    <scope>NUCLEOTIDE SEQUENCE</scope>
    <source>
        <strain evidence="1">UIO037</strain>
    </source>
</reference>
<sequence length="124" mass="12978">MFSTPVERPAASGLLACWPPAGGRVAGLLAASLALNAYLLLGNEPMALASASASAITCESPRLCTCEGKPLGPDVKGDVNMFYYPWFNYSLASVFDTRAYLGGEVVPLSQFRAKAVMVANTASN</sequence>
<proteinExistence type="predicted"/>
<protein>
    <submittedName>
        <fullName evidence="1">Uncharacterized protein</fullName>
    </submittedName>
</protein>
<dbReference type="AlphaFoldDB" id="A0A7S4I832"/>
<name>A0A7S4I832_9EUKA</name>
<organism evidence="1">
    <name type="scientific">Prymnesium polylepis</name>
    <dbReference type="NCBI Taxonomy" id="72548"/>
    <lineage>
        <taxon>Eukaryota</taxon>
        <taxon>Haptista</taxon>
        <taxon>Haptophyta</taxon>
        <taxon>Prymnesiophyceae</taxon>
        <taxon>Prymnesiales</taxon>
        <taxon>Prymnesiaceae</taxon>
        <taxon>Prymnesium</taxon>
    </lineage>
</organism>